<dbReference type="InterPro" id="IPR013482">
    <property type="entry name" value="Molybde_CF_guanTrfase"/>
</dbReference>
<protein>
    <submittedName>
        <fullName evidence="9">Molybdenum cofactor guanylyltransferase</fullName>
        <ecNumber evidence="9">2.7.7.77</ecNumber>
    </submittedName>
</protein>
<dbReference type="Pfam" id="PF12804">
    <property type="entry name" value="NTP_transf_3"/>
    <property type="match status" value="1"/>
</dbReference>
<dbReference type="SUPFAM" id="SSF53448">
    <property type="entry name" value="Nucleotide-diphospho-sugar transferases"/>
    <property type="match status" value="1"/>
</dbReference>
<evidence type="ECO:0000256" key="6">
    <source>
        <dbReference type="ARBA" id="ARBA00023134"/>
    </source>
</evidence>
<keyword evidence="1" id="KW-0963">Cytoplasm</keyword>
<dbReference type="InterPro" id="IPR029044">
    <property type="entry name" value="Nucleotide-diphossugar_trans"/>
</dbReference>
<dbReference type="PANTHER" id="PTHR19136:SF81">
    <property type="entry name" value="MOLYBDENUM COFACTOR GUANYLYLTRANSFERASE"/>
    <property type="match status" value="1"/>
</dbReference>
<evidence type="ECO:0000256" key="1">
    <source>
        <dbReference type="ARBA" id="ARBA00022490"/>
    </source>
</evidence>
<dbReference type="Proteomes" id="UP001366085">
    <property type="component" value="Unassembled WGS sequence"/>
</dbReference>
<dbReference type="EC" id="2.7.7.77" evidence="9"/>
<organism evidence="9 10">
    <name type="scientific">Microbacterium istanbulense</name>
    <dbReference type="NCBI Taxonomy" id="3122049"/>
    <lineage>
        <taxon>Bacteria</taxon>
        <taxon>Bacillati</taxon>
        <taxon>Actinomycetota</taxon>
        <taxon>Actinomycetes</taxon>
        <taxon>Micrococcales</taxon>
        <taxon>Microbacteriaceae</taxon>
        <taxon>Microbacterium</taxon>
    </lineage>
</organism>
<sequence>MTVAGPPAAIILAGGRASRLGGADKAQIEIGGMPLIASVCAAVAGCAPIVIAGPDALGGPGIRTVREQPPFGGPVAGLAAALPLVAGAERVWLLASDLPRAADIVRQVERAGFPEEVDAVILQDADGHDQPLAGLYRVSALRRALAALGEPTNASLRRLIAPLTIMRVRDAEGASSDLDTWDDIAAYRAAQEHGTMDEDRRDRSHD</sequence>
<keyword evidence="3" id="KW-0479">Metal-binding</keyword>
<accession>A0ABU8LL27</accession>
<keyword evidence="6" id="KW-0342">GTP-binding</keyword>
<keyword evidence="7" id="KW-0501">Molybdenum cofactor biosynthesis</keyword>
<evidence type="ECO:0000256" key="5">
    <source>
        <dbReference type="ARBA" id="ARBA00022842"/>
    </source>
</evidence>
<keyword evidence="2 9" id="KW-0808">Transferase</keyword>
<dbReference type="PANTHER" id="PTHR19136">
    <property type="entry name" value="MOLYBDENUM COFACTOR GUANYLYLTRANSFERASE"/>
    <property type="match status" value="1"/>
</dbReference>
<evidence type="ECO:0000256" key="2">
    <source>
        <dbReference type="ARBA" id="ARBA00022679"/>
    </source>
</evidence>
<proteinExistence type="predicted"/>
<evidence type="ECO:0000256" key="4">
    <source>
        <dbReference type="ARBA" id="ARBA00022741"/>
    </source>
</evidence>
<evidence type="ECO:0000313" key="9">
    <source>
        <dbReference type="EMBL" id="MEJ1091621.1"/>
    </source>
</evidence>
<gene>
    <name evidence="9" type="ORF">WDU93_07910</name>
</gene>
<dbReference type="EMBL" id="JBBDGN010000006">
    <property type="protein sequence ID" value="MEJ1091621.1"/>
    <property type="molecule type" value="Genomic_DNA"/>
</dbReference>
<keyword evidence="5" id="KW-0460">Magnesium</keyword>
<dbReference type="Gene3D" id="3.90.550.10">
    <property type="entry name" value="Spore Coat Polysaccharide Biosynthesis Protein SpsA, Chain A"/>
    <property type="match status" value="1"/>
</dbReference>
<evidence type="ECO:0000256" key="3">
    <source>
        <dbReference type="ARBA" id="ARBA00022723"/>
    </source>
</evidence>
<dbReference type="RefSeq" id="WP_337319314.1">
    <property type="nucleotide sequence ID" value="NZ_JBBDGN010000006.1"/>
</dbReference>
<name>A0ABU8LL27_9MICO</name>
<keyword evidence="10" id="KW-1185">Reference proteome</keyword>
<keyword evidence="9" id="KW-0548">Nucleotidyltransferase</keyword>
<dbReference type="GO" id="GO:0061603">
    <property type="term" value="F:molybdenum cofactor guanylyltransferase activity"/>
    <property type="evidence" value="ECO:0007669"/>
    <property type="project" value="UniProtKB-EC"/>
</dbReference>
<feature type="domain" description="MobA-like NTP transferase" evidence="8">
    <location>
        <begin position="9"/>
        <end position="161"/>
    </location>
</feature>
<evidence type="ECO:0000313" key="10">
    <source>
        <dbReference type="Proteomes" id="UP001366085"/>
    </source>
</evidence>
<evidence type="ECO:0000256" key="7">
    <source>
        <dbReference type="ARBA" id="ARBA00023150"/>
    </source>
</evidence>
<comment type="caution">
    <text evidence="9">The sequence shown here is derived from an EMBL/GenBank/DDBJ whole genome shotgun (WGS) entry which is preliminary data.</text>
</comment>
<evidence type="ECO:0000259" key="8">
    <source>
        <dbReference type="Pfam" id="PF12804"/>
    </source>
</evidence>
<dbReference type="CDD" id="cd02503">
    <property type="entry name" value="MobA"/>
    <property type="match status" value="1"/>
</dbReference>
<dbReference type="InterPro" id="IPR025877">
    <property type="entry name" value="MobA-like_NTP_Trfase"/>
</dbReference>
<reference evidence="9 10" key="1">
    <citation type="submission" date="2024-02" db="EMBL/GenBank/DDBJ databases">
        <authorList>
            <person name="Saticioglu I.B."/>
        </authorList>
    </citation>
    <scope>NUCLEOTIDE SEQUENCE [LARGE SCALE GENOMIC DNA]</scope>
    <source>
        <strain evidence="9 10">Mu-43</strain>
    </source>
</reference>
<keyword evidence="4" id="KW-0547">Nucleotide-binding</keyword>